<protein>
    <submittedName>
        <fullName evidence="2">Uncharacterized protein</fullName>
    </submittedName>
</protein>
<sequence>MEATKLTLTLLGLLIASGLLTYFTRNDQPAFINEPRKKKHHKKERKRELQPRLLENGVVVLSSEREKRLWKEKQRLDDLFEDDMPVDQRPAQPSPTPGA</sequence>
<reference evidence="2 3" key="1">
    <citation type="submission" date="2018-08" db="EMBL/GenBank/DDBJ databases">
        <title>Fibrisoma montanum sp. nov., isolated from Danxia mountain soil.</title>
        <authorList>
            <person name="Huang Y."/>
        </authorList>
    </citation>
    <scope>NUCLEOTIDE SEQUENCE [LARGE SCALE GENOMIC DNA]</scope>
    <source>
        <strain evidence="2 3">HYT19</strain>
    </source>
</reference>
<evidence type="ECO:0000313" key="2">
    <source>
        <dbReference type="EMBL" id="RIV19032.1"/>
    </source>
</evidence>
<comment type="caution">
    <text evidence="2">The sequence shown here is derived from an EMBL/GenBank/DDBJ whole genome shotgun (WGS) entry which is preliminary data.</text>
</comment>
<evidence type="ECO:0000313" key="3">
    <source>
        <dbReference type="Proteomes" id="UP000283523"/>
    </source>
</evidence>
<name>A0A418M035_9BACT</name>
<proteinExistence type="predicted"/>
<keyword evidence="3" id="KW-1185">Reference proteome</keyword>
<gene>
    <name evidence="2" type="ORF">DYU11_26405</name>
</gene>
<dbReference type="OrthoDB" id="9922497at2"/>
<dbReference type="AlphaFoldDB" id="A0A418M035"/>
<accession>A0A418M035</accession>
<dbReference type="RefSeq" id="WP_119670743.1">
    <property type="nucleotide sequence ID" value="NZ_QXED01000009.1"/>
</dbReference>
<organism evidence="2 3">
    <name type="scientific">Fibrisoma montanum</name>
    <dbReference type="NCBI Taxonomy" id="2305895"/>
    <lineage>
        <taxon>Bacteria</taxon>
        <taxon>Pseudomonadati</taxon>
        <taxon>Bacteroidota</taxon>
        <taxon>Cytophagia</taxon>
        <taxon>Cytophagales</taxon>
        <taxon>Spirosomataceae</taxon>
        <taxon>Fibrisoma</taxon>
    </lineage>
</organism>
<feature type="region of interest" description="Disordered" evidence="1">
    <location>
        <begin position="80"/>
        <end position="99"/>
    </location>
</feature>
<evidence type="ECO:0000256" key="1">
    <source>
        <dbReference type="SAM" id="MobiDB-lite"/>
    </source>
</evidence>
<dbReference type="Proteomes" id="UP000283523">
    <property type="component" value="Unassembled WGS sequence"/>
</dbReference>
<dbReference type="EMBL" id="QXED01000009">
    <property type="protein sequence ID" value="RIV19032.1"/>
    <property type="molecule type" value="Genomic_DNA"/>
</dbReference>